<dbReference type="Proteomes" id="UP001203297">
    <property type="component" value="Unassembled WGS sequence"/>
</dbReference>
<protein>
    <submittedName>
        <fullName evidence="1">Uncharacterized protein</fullName>
    </submittedName>
</protein>
<comment type="caution">
    <text evidence="1">The sequence shown here is derived from an EMBL/GenBank/DDBJ whole genome shotgun (WGS) entry which is preliminary data.</text>
</comment>
<accession>A0AAD4MHD4</accession>
<gene>
    <name evidence="1" type="ORF">B0F90DRAFT_1665190</name>
</gene>
<evidence type="ECO:0000313" key="2">
    <source>
        <dbReference type="Proteomes" id="UP001203297"/>
    </source>
</evidence>
<dbReference type="EMBL" id="WTXG01000001">
    <property type="protein sequence ID" value="KAI0308377.1"/>
    <property type="molecule type" value="Genomic_DNA"/>
</dbReference>
<proteinExistence type="predicted"/>
<keyword evidence="2" id="KW-1185">Reference proteome</keyword>
<reference evidence="1" key="1">
    <citation type="journal article" date="2022" name="New Phytol.">
        <title>Evolutionary transition to the ectomycorrhizal habit in the genomes of a hyperdiverse lineage of mushroom-forming fungi.</title>
        <authorList>
            <person name="Looney B."/>
            <person name="Miyauchi S."/>
            <person name="Morin E."/>
            <person name="Drula E."/>
            <person name="Courty P.E."/>
            <person name="Kohler A."/>
            <person name="Kuo A."/>
            <person name="LaButti K."/>
            <person name="Pangilinan J."/>
            <person name="Lipzen A."/>
            <person name="Riley R."/>
            <person name="Andreopoulos W."/>
            <person name="He G."/>
            <person name="Johnson J."/>
            <person name="Nolan M."/>
            <person name="Tritt A."/>
            <person name="Barry K.W."/>
            <person name="Grigoriev I.V."/>
            <person name="Nagy L.G."/>
            <person name="Hibbett D."/>
            <person name="Henrissat B."/>
            <person name="Matheny P.B."/>
            <person name="Labbe J."/>
            <person name="Martin F.M."/>
        </authorList>
    </citation>
    <scope>NUCLEOTIDE SEQUENCE</scope>
    <source>
        <strain evidence="1">BPL690</strain>
    </source>
</reference>
<name>A0AAD4MHD4_9AGAM</name>
<organism evidence="1 2">
    <name type="scientific">Multifurca ochricompacta</name>
    <dbReference type="NCBI Taxonomy" id="376703"/>
    <lineage>
        <taxon>Eukaryota</taxon>
        <taxon>Fungi</taxon>
        <taxon>Dikarya</taxon>
        <taxon>Basidiomycota</taxon>
        <taxon>Agaricomycotina</taxon>
        <taxon>Agaricomycetes</taxon>
        <taxon>Russulales</taxon>
        <taxon>Russulaceae</taxon>
        <taxon>Multifurca</taxon>
    </lineage>
</organism>
<dbReference type="AlphaFoldDB" id="A0AAD4MHD4"/>
<sequence>MRGQGPICRPDINLYDETQPKVGATEAGYRVIERDSSAGKACKAVFRLNHLMADSHLIGTTSCFSRVESVVTHAIVVASSLLFTLKPVSSQQAERIIFQEPFVELAQAHSRVPTMASTRLATGYGFLSVDDEDNVITTLQHHDRIYEIDLVVRKFRYMTNYYSYTPLSRGGSFPLPLLECLVLRKRDQADTGSPFPNAFLDGSARELTASFTPRMSPPLRPRLPLTH</sequence>
<evidence type="ECO:0000313" key="1">
    <source>
        <dbReference type="EMBL" id="KAI0308377.1"/>
    </source>
</evidence>